<keyword evidence="1" id="KW-0472">Membrane</keyword>
<evidence type="ECO:0000256" key="1">
    <source>
        <dbReference type="SAM" id="Phobius"/>
    </source>
</evidence>
<accession>A0A2A7UVT6</accession>
<feature type="transmembrane region" description="Helical" evidence="1">
    <location>
        <begin position="449"/>
        <end position="468"/>
    </location>
</feature>
<name>A0A2A7UVT6_COMTR</name>
<feature type="transmembrane region" description="Helical" evidence="1">
    <location>
        <begin position="513"/>
        <end position="531"/>
    </location>
</feature>
<dbReference type="GeneID" id="80801441"/>
<dbReference type="RefSeq" id="WP_066534375.1">
    <property type="nucleotide sequence ID" value="NZ_PDEA01000001.1"/>
</dbReference>
<dbReference type="PANTHER" id="PTHR34219:SF4">
    <property type="entry name" value="PEPSY DOMAIN-CONTAINING PROTEIN"/>
    <property type="match status" value="1"/>
</dbReference>
<keyword evidence="3" id="KW-1185">Reference proteome</keyword>
<dbReference type="Proteomes" id="UP000220246">
    <property type="component" value="Unassembled WGS sequence"/>
</dbReference>
<dbReference type="STRING" id="1219032.GCA_001515545_01183"/>
<sequence>MAKSPSTSGVGRGSFRQAQAWLHTWCGLWVSWLLFAVFLTGTLAVFEEPITHWMTPEHHAEEAAQAADPAAEAGGNLSQRLAWGLAYMEQHHPDAEMWELWPADAEGAGRLNVYWFDAARAYAEARLNPATGEPLGAVARTARDTLGGHHFVDFHYQLHAGRAGLWAVGIAAMVMLVALVSGVITHRRIFQDFFTFRPRKGQRSWLDAHNATGVLTLPFQLMIAYTGIVISGLSFMPAGVVTFYGAGSEGVRAHMAALEEGGKPPRSGQAMAVPDLEPFALRGQQLMGQPVRAVVISHPGDAAARIGVYGWNQEDSMRQRLSATSGMVMFSAATGEVLQVRLPGGVDGGGASLAQSVLGGLHRVEFGGLALKWLYFLCGLAGSAMVATGAVLFMVKRRTKHLGEFGRATARVYGLIEGLNVAAIAGLALACIGYLWANRLVPVELAHRHDWELATFFGLWLLALVHALYRPPARAWNEQLGALAALCLLLPLLNWMTVGDQLWAQFLRADWESMGVELVALACGGVALLALRRRTQHRPVATTRKAAGGGVAAADVSVPASATRAKEAA</sequence>
<dbReference type="Pfam" id="PF03929">
    <property type="entry name" value="PepSY_TM"/>
    <property type="match status" value="1"/>
</dbReference>
<dbReference type="OrthoDB" id="9776609at2"/>
<evidence type="ECO:0000313" key="3">
    <source>
        <dbReference type="Proteomes" id="UP000220246"/>
    </source>
</evidence>
<evidence type="ECO:0000313" key="2">
    <source>
        <dbReference type="EMBL" id="PEH89316.1"/>
    </source>
</evidence>
<feature type="transmembrane region" description="Helical" evidence="1">
    <location>
        <begin position="415"/>
        <end position="437"/>
    </location>
</feature>
<feature type="transmembrane region" description="Helical" evidence="1">
    <location>
        <begin position="163"/>
        <end position="184"/>
    </location>
</feature>
<keyword evidence="1" id="KW-1133">Transmembrane helix</keyword>
<dbReference type="AlphaFoldDB" id="A0A2A7UVT6"/>
<feature type="transmembrane region" description="Helical" evidence="1">
    <location>
        <begin position="373"/>
        <end position="395"/>
    </location>
</feature>
<organism evidence="2 3">
    <name type="scientific">Comamonas terrigena</name>
    <dbReference type="NCBI Taxonomy" id="32013"/>
    <lineage>
        <taxon>Bacteria</taxon>
        <taxon>Pseudomonadati</taxon>
        <taxon>Pseudomonadota</taxon>
        <taxon>Betaproteobacteria</taxon>
        <taxon>Burkholderiales</taxon>
        <taxon>Comamonadaceae</taxon>
        <taxon>Comamonas</taxon>
    </lineage>
</organism>
<gene>
    <name evidence="2" type="ORF">CRM82_12545</name>
</gene>
<dbReference type="PANTHER" id="PTHR34219">
    <property type="entry name" value="IRON-REGULATED INNER MEMBRANE PROTEIN-RELATED"/>
    <property type="match status" value="1"/>
</dbReference>
<feature type="transmembrane region" description="Helical" evidence="1">
    <location>
        <begin position="21"/>
        <end position="46"/>
    </location>
</feature>
<comment type="caution">
    <text evidence="2">The sequence shown here is derived from an EMBL/GenBank/DDBJ whole genome shotgun (WGS) entry which is preliminary data.</text>
</comment>
<protein>
    <submittedName>
        <fullName evidence="2">PepSY domain-containing protein</fullName>
    </submittedName>
</protein>
<proteinExistence type="predicted"/>
<keyword evidence="1" id="KW-0812">Transmembrane</keyword>
<reference evidence="3" key="1">
    <citation type="submission" date="2017-09" db="EMBL/GenBank/DDBJ databases">
        <title>FDA dAtabase for Regulatory Grade micrObial Sequences (FDA-ARGOS): Supporting development and validation of Infectious Disease Dx tests.</title>
        <authorList>
            <person name="Minogue T."/>
            <person name="Wolcott M."/>
            <person name="Wasieloski L."/>
            <person name="Aguilar W."/>
            <person name="Moore D."/>
            <person name="Tallon L."/>
            <person name="Sadzewicz L."/>
            <person name="Ott S."/>
            <person name="Zhao X."/>
            <person name="Nagaraj S."/>
            <person name="Vavikolanu K."/>
            <person name="Aluvathingal J."/>
            <person name="Nadendla S."/>
            <person name="Sichtig H."/>
        </authorList>
    </citation>
    <scope>NUCLEOTIDE SEQUENCE [LARGE SCALE GENOMIC DNA]</scope>
    <source>
        <strain evidence="3">FDAARGOS_394</strain>
    </source>
</reference>
<dbReference type="EMBL" id="PDEA01000001">
    <property type="protein sequence ID" value="PEH89316.1"/>
    <property type="molecule type" value="Genomic_DNA"/>
</dbReference>
<dbReference type="InterPro" id="IPR005625">
    <property type="entry name" value="PepSY-ass_TM"/>
</dbReference>
<feature type="transmembrane region" description="Helical" evidence="1">
    <location>
        <begin position="480"/>
        <end position="498"/>
    </location>
</feature>